<protein>
    <recommendedName>
        <fullName evidence="6">Aminotransferase</fullName>
        <ecNumber evidence="6">2.6.1.-</ecNumber>
    </recommendedName>
</protein>
<name>A0A2Y8ZYN0_9MICO</name>
<dbReference type="PROSITE" id="PS00105">
    <property type="entry name" value="AA_TRANSFER_CLASS_1"/>
    <property type="match status" value="1"/>
</dbReference>
<dbReference type="Proteomes" id="UP000250222">
    <property type="component" value="Unassembled WGS sequence"/>
</dbReference>
<dbReference type="AlphaFoldDB" id="A0A2Y8ZYN0"/>
<dbReference type="Gene3D" id="3.40.640.10">
    <property type="entry name" value="Type I PLP-dependent aspartate aminotransferase-like (Major domain)"/>
    <property type="match status" value="1"/>
</dbReference>
<keyword evidence="9" id="KW-1185">Reference proteome</keyword>
<dbReference type="EMBL" id="UETB01000001">
    <property type="protein sequence ID" value="SSA36696.1"/>
    <property type="molecule type" value="Genomic_DNA"/>
</dbReference>
<reference evidence="8 9" key="1">
    <citation type="submission" date="2016-10" db="EMBL/GenBank/DDBJ databases">
        <authorList>
            <person name="Cai Z."/>
        </authorList>
    </citation>
    <scope>NUCLEOTIDE SEQUENCE [LARGE SCALE GENOMIC DNA]</scope>
    <source>
        <strain evidence="8 9">CGMCC 1.10826</strain>
    </source>
</reference>
<dbReference type="InterPro" id="IPR004839">
    <property type="entry name" value="Aminotransferase_I/II_large"/>
</dbReference>
<evidence type="ECO:0000259" key="7">
    <source>
        <dbReference type="Pfam" id="PF00155"/>
    </source>
</evidence>
<evidence type="ECO:0000256" key="4">
    <source>
        <dbReference type="ARBA" id="ARBA00022679"/>
    </source>
</evidence>
<comment type="cofactor">
    <cofactor evidence="1 6">
        <name>pyridoxal 5'-phosphate</name>
        <dbReference type="ChEBI" id="CHEBI:597326"/>
    </cofactor>
</comment>
<organism evidence="8 9">
    <name type="scientific">Georgenia satyanarayanai</name>
    <dbReference type="NCBI Taxonomy" id="860221"/>
    <lineage>
        <taxon>Bacteria</taxon>
        <taxon>Bacillati</taxon>
        <taxon>Actinomycetota</taxon>
        <taxon>Actinomycetes</taxon>
        <taxon>Micrococcales</taxon>
        <taxon>Bogoriellaceae</taxon>
        <taxon>Georgenia</taxon>
    </lineage>
</organism>
<dbReference type="Pfam" id="PF00155">
    <property type="entry name" value="Aminotran_1_2"/>
    <property type="match status" value="1"/>
</dbReference>
<dbReference type="OrthoDB" id="4436468at2"/>
<dbReference type="PRINTS" id="PR00753">
    <property type="entry name" value="ACCSYNTHASE"/>
</dbReference>
<evidence type="ECO:0000313" key="8">
    <source>
        <dbReference type="EMBL" id="SSA36696.1"/>
    </source>
</evidence>
<proteinExistence type="inferred from homology"/>
<sequence>MPHPSRRSSVAPFQVMSILDRVAQLRAQGRDAISLCAGEPSGGAPRQVRELATSTHAGDQALGYTSALGLWELREAIAGHYGRWYGLDVPAERVAVTTGSSGAFMLTFLAAFDPGDVVVLARPGYPAYRNILDTLGCRVVEVDCGAEVGFQPTPELLDGVLAEHGSVAGLVIASPANPTGTMIDRERMAALAAWCAEHDVRLVSDEIYHGITYPTDPAAPDARGVCAWDVPGAESAVVVSSFSKYWGMTGWRLGWALLPEDLSGAVDALAGNVALCPPAPAQYAALGAFSDATYADADARVADLARTRAVLLDDVPHLGWGPVAPADGAFYLYAGLGERLGSYASSVEWCEALLEQEGVAVVPGVDFDGARGQEYVRLSFAAGAEAVREAVRRIERFQGSVS</sequence>
<dbReference type="PANTHER" id="PTHR46383:SF2">
    <property type="entry name" value="AMINOTRANSFERASE"/>
    <property type="match status" value="1"/>
</dbReference>
<dbReference type="InterPro" id="IPR004838">
    <property type="entry name" value="NHTrfase_class1_PyrdxlP-BS"/>
</dbReference>
<dbReference type="InterPro" id="IPR015424">
    <property type="entry name" value="PyrdxlP-dep_Trfase"/>
</dbReference>
<dbReference type="GO" id="GO:0006520">
    <property type="term" value="P:amino acid metabolic process"/>
    <property type="evidence" value="ECO:0007669"/>
    <property type="project" value="InterPro"/>
</dbReference>
<evidence type="ECO:0000256" key="3">
    <source>
        <dbReference type="ARBA" id="ARBA00022576"/>
    </source>
</evidence>
<accession>A0A2Y8ZYN0</accession>
<keyword evidence="4 6" id="KW-0808">Transferase</keyword>
<evidence type="ECO:0000256" key="5">
    <source>
        <dbReference type="ARBA" id="ARBA00022898"/>
    </source>
</evidence>
<dbReference type="CDD" id="cd00609">
    <property type="entry name" value="AAT_like"/>
    <property type="match status" value="1"/>
</dbReference>
<dbReference type="GO" id="GO:0008483">
    <property type="term" value="F:transaminase activity"/>
    <property type="evidence" value="ECO:0007669"/>
    <property type="project" value="UniProtKB-KW"/>
</dbReference>
<keyword evidence="5" id="KW-0663">Pyridoxal phosphate</keyword>
<dbReference type="PANTHER" id="PTHR46383">
    <property type="entry name" value="ASPARTATE AMINOTRANSFERASE"/>
    <property type="match status" value="1"/>
</dbReference>
<dbReference type="EC" id="2.6.1.-" evidence="6"/>
<dbReference type="GO" id="GO:0030170">
    <property type="term" value="F:pyridoxal phosphate binding"/>
    <property type="evidence" value="ECO:0007669"/>
    <property type="project" value="InterPro"/>
</dbReference>
<dbReference type="RefSeq" id="WP_110850856.1">
    <property type="nucleotide sequence ID" value="NZ_QKLZ01000001.1"/>
</dbReference>
<evidence type="ECO:0000256" key="6">
    <source>
        <dbReference type="RuleBase" id="RU000481"/>
    </source>
</evidence>
<evidence type="ECO:0000313" key="9">
    <source>
        <dbReference type="Proteomes" id="UP000250222"/>
    </source>
</evidence>
<dbReference type="InterPro" id="IPR015421">
    <property type="entry name" value="PyrdxlP-dep_Trfase_major"/>
</dbReference>
<gene>
    <name evidence="8" type="ORF">SAMN05216184_101358</name>
</gene>
<dbReference type="SUPFAM" id="SSF53383">
    <property type="entry name" value="PLP-dependent transferases"/>
    <property type="match status" value="1"/>
</dbReference>
<feature type="domain" description="Aminotransferase class I/classII large" evidence="7">
    <location>
        <begin position="31"/>
        <end position="394"/>
    </location>
</feature>
<comment type="similarity">
    <text evidence="2 6">Belongs to the class-I pyridoxal-phosphate-dependent aminotransferase family.</text>
</comment>
<keyword evidence="3 6" id="KW-0032">Aminotransferase</keyword>
<evidence type="ECO:0000256" key="2">
    <source>
        <dbReference type="ARBA" id="ARBA00007441"/>
    </source>
</evidence>
<dbReference type="InterPro" id="IPR050596">
    <property type="entry name" value="AspAT/PAT-like"/>
</dbReference>
<evidence type="ECO:0000256" key="1">
    <source>
        <dbReference type="ARBA" id="ARBA00001933"/>
    </source>
</evidence>